<organism evidence="2 3">
    <name type="scientific">Pseudorhodoferax soli</name>
    <dbReference type="NCBI Taxonomy" id="545864"/>
    <lineage>
        <taxon>Bacteria</taxon>
        <taxon>Pseudomonadati</taxon>
        <taxon>Pseudomonadota</taxon>
        <taxon>Betaproteobacteria</taxon>
        <taxon>Burkholderiales</taxon>
        <taxon>Comamonadaceae</taxon>
    </lineage>
</organism>
<dbReference type="Proteomes" id="UP000252884">
    <property type="component" value="Unassembled WGS sequence"/>
</dbReference>
<accession>A0A368Y7D9</accession>
<dbReference type="InterPro" id="IPR016986">
    <property type="entry name" value="UCP031982_abhydr"/>
</dbReference>
<evidence type="ECO:0000256" key="1">
    <source>
        <dbReference type="SAM" id="SignalP"/>
    </source>
</evidence>
<keyword evidence="1" id="KW-0732">Signal</keyword>
<protein>
    <submittedName>
        <fullName evidence="2">Putative dienelactone hydrolase</fullName>
    </submittedName>
</protein>
<dbReference type="PIRSF" id="PIRSF031982">
    <property type="entry name" value="UCP031982_abhydr"/>
    <property type="match status" value="1"/>
</dbReference>
<keyword evidence="2" id="KW-0378">Hydrolase</keyword>
<evidence type="ECO:0000313" key="3">
    <source>
        <dbReference type="Proteomes" id="UP000252884"/>
    </source>
</evidence>
<dbReference type="AlphaFoldDB" id="A0A368Y7D9"/>
<keyword evidence="3" id="KW-1185">Reference proteome</keyword>
<dbReference type="Gene3D" id="3.40.50.1820">
    <property type="entry name" value="alpha/beta hydrolase"/>
    <property type="match status" value="1"/>
</dbReference>
<dbReference type="InterPro" id="IPR029058">
    <property type="entry name" value="AB_hydrolase_fold"/>
</dbReference>
<sequence>MAPRTASVLLALAAVAATTGALAANGLATLPATATLGPVTLLYPTQATPSALQRGPFTVQAAVDAAPARGNGRLVVLSHGSGGAVWPQFDLASALVAAGFTVAMPLHKGDNFENTSDVGPVSWARRPQEVSQAIDAVAAQAAPGGRLAPLQLDLQRVGAYGMSAGGLTALALAGGRWSPALLAQHCEAHIEEDFAACVGLSTELTGGVLDSAKIGIAKRVIRAKLGSDTAWRSWTEPRIAAVVSAVPMAAPFDMASLAAPRVPLGLVRAAEDAWLAPRWHIDAVRTACGDRCTLLADMAQGGHGSILSPAVTGLSGTLGRLLNDPPGFDRSRLPVVYREIAGFFEKQLATATPKAP</sequence>
<reference evidence="2 3" key="1">
    <citation type="submission" date="2018-07" db="EMBL/GenBank/DDBJ databases">
        <title>Genomic Encyclopedia of Type Strains, Phase IV (KMG-IV): sequencing the most valuable type-strain genomes for metagenomic binning, comparative biology and taxonomic classification.</title>
        <authorList>
            <person name="Goeker M."/>
        </authorList>
    </citation>
    <scope>NUCLEOTIDE SEQUENCE [LARGE SCALE GENOMIC DNA]</scope>
    <source>
        <strain evidence="2 3">DSM 21634</strain>
    </source>
</reference>
<gene>
    <name evidence="2" type="ORF">DES41_101806</name>
</gene>
<proteinExistence type="predicted"/>
<evidence type="ECO:0000313" key="2">
    <source>
        <dbReference type="EMBL" id="RCW76200.1"/>
    </source>
</evidence>
<comment type="caution">
    <text evidence="2">The sequence shown here is derived from an EMBL/GenBank/DDBJ whole genome shotgun (WGS) entry which is preliminary data.</text>
</comment>
<name>A0A368Y7D9_9BURK</name>
<dbReference type="EMBL" id="QPJK01000001">
    <property type="protein sequence ID" value="RCW76200.1"/>
    <property type="molecule type" value="Genomic_DNA"/>
</dbReference>
<dbReference type="SUPFAM" id="SSF53474">
    <property type="entry name" value="alpha/beta-Hydrolases"/>
    <property type="match status" value="1"/>
</dbReference>
<dbReference type="GO" id="GO:0016787">
    <property type="term" value="F:hydrolase activity"/>
    <property type="evidence" value="ECO:0007669"/>
    <property type="project" value="UniProtKB-KW"/>
</dbReference>
<feature type="signal peptide" evidence="1">
    <location>
        <begin position="1"/>
        <end position="23"/>
    </location>
</feature>
<dbReference type="RefSeq" id="WP_245965556.1">
    <property type="nucleotide sequence ID" value="NZ_QPJK01000001.1"/>
</dbReference>
<feature type="chain" id="PRO_5016851676" evidence="1">
    <location>
        <begin position="24"/>
        <end position="356"/>
    </location>
</feature>